<dbReference type="EMBL" id="MNPJ01000024">
    <property type="protein sequence ID" value="OQS53950.1"/>
    <property type="molecule type" value="Genomic_DNA"/>
</dbReference>
<reference evidence="1 2" key="1">
    <citation type="journal article" date="2017" name="Environ. Microbiol.">
        <title>Decay of the glycolytic pathway and adaptation to intranuclear parasitism within Enterocytozoonidae microsporidia.</title>
        <authorList>
            <person name="Wiredu Boakye D."/>
            <person name="Jaroenlak P."/>
            <person name="Prachumwat A."/>
            <person name="Williams T.A."/>
            <person name="Bateman K.S."/>
            <person name="Itsathitphaisarn O."/>
            <person name="Sritunyalucksana K."/>
            <person name="Paszkiewicz K.H."/>
            <person name="Moore K.A."/>
            <person name="Stentiford G.D."/>
            <person name="Williams B.A."/>
        </authorList>
    </citation>
    <scope>NUCLEOTIDE SEQUENCE [LARGE SCALE GENOMIC DNA]</scope>
    <source>
        <strain evidence="1 2">TH1</strain>
    </source>
</reference>
<gene>
    <name evidence="1" type="ORF">EHP00_865</name>
</gene>
<accession>A0A1W0E3Y9</accession>
<sequence>MLFNIFYNFIIFNILSIKANNIIEIENDTTVTLLNKNSVFSIKYTIKEQKEITNEGKYYFYVKENDKKRIFKVERKFGLEKNTTVVYKGKCYKICDNNTFISNKNNIEYIFLPFSYPKSDYELCIDLGISCYKSFLDLNLSDNKKEDCLEQPIEPPFKYNTCKVNKQSKKVDKNILITDIKLNERKPSKKVGRNFNHSQVFVLNKENFKKFIKDKSYSFGKQYLPTIHAVFLGKDAKIVLNNCKLEEISNINTDHTRFDFNNLKEKPSLNNDKKEDNLDNEFDLDSLFYEDNLNNDKKEDNLDNEFDLDSLFYEDNLNNDKNEDDLNKDD</sequence>
<organism evidence="1 2">
    <name type="scientific">Ecytonucleospora hepatopenaei</name>
    <dbReference type="NCBI Taxonomy" id="646526"/>
    <lineage>
        <taxon>Eukaryota</taxon>
        <taxon>Fungi</taxon>
        <taxon>Fungi incertae sedis</taxon>
        <taxon>Microsporidia</taxon>
        <taxon>Enterocytozoonidae</taxon>
        <taxon>Ecytonucleospora</taxon>
    </lineage>
</organism>
<proteinExistence type="predicted"/>
<evidence type="ECO:0000313" key="1">
    <source>
        <dbReference type="EMBL" id="OQS53950.1"/>
    </source>
</evidence>
<protein>
    <submittedName>
        <fullName evidence="1">Uncharacterized protein</fullName>
    </submittedName>
</protein>
<keyword evidence="2" id="KW-1185">Reference proteome</keyword>
<dbReference type="Proteomes" id="UP000192758">
    <property type="component" value="Unassembled WGS sequence"/>
</dbReference>
<evidence type="ECO:0000313" key="2">
    <source>
        <dbReference type="Proteomes" id="UP000192758"/>
    </source>
</evidence>
<comment type="caution">
    <text evidence="1">The sequence shown here is derived from an EMBL/GenBank/DDBJ whole genome shotgun (WGS) entry which is preliminary data.</text>
</comment>
<dbReference type="AlphaFoldDB" id="A0A1W0E3Y9"/>
<dbReference type="VEuPathDB" id="MicrosporidiaDB:EHP00_865"/>
<name>A0A1W0E3Y9_9MICR</name>